<dbReference type="EMBL" id="JBHSBW010000016">
    <property type="protein sequence ID" value="MFC4213592.1"/>
    <property type="molecule type" value="Genomic_DNA"/>
</dbReference>
<dbReference type="GO" id="GO:0016491">
    <property type="term" value="F:oxidoreductase activity"/>
    <property type="evidence" value="ECO:0007669"/>
    <property type="project" value="UniProtKB-KW"/>
</dbReference>
<dbReference type="Proteomes" id="UP001595789">
    <property type="component" value="Unassembled WGS sequence"/>
</dbReference>
<keyword evidence="2" id="KW-1185">Reference proteome</keyword>
<proteinExistence type="predicted"/>
<organism evidence="1 2">
    <name type="scientific">Pedobacter lithocola</name>
    <dbReference type="NCBI Taxonomy" id="1908239"/>
    <lineage>
        <taxon>Bacteria</taxon>
        <taxon>Pseudomonadati</taxon>
        <taxon>Bacteroidota</taxon>
        <taxon>Sphingobacteriia</taxon>
        <taxon>Sphingobacteriales</taxon>
        <taxon>Sphingobacteriaceae</taxon>
        <taxon>Pedobacter</taxon>
    </lineage>
</organism>
<keyword evidence="1" id="KW-0560">Oxidoreductase</keyword>
<evidence type="ECO:0000313" key="1">
    <source>
        <dbReference type="EMBL" id="MFC4213592.1"/>
    </source>
</evidence>
<comment type="caution">
    <text evidence="1">The sequence shown here is derived from an EMBL/GenBank/DDBJ whole genome shotgun (WGS) entry which is preliminary data.</text>
</comment>
<dbReference type="RefSeq" id="WP_378988901.1">
    <property type="nucleotide sequence ID" value="NZ_JBHSBW010000016.1"/>
</dbReference>
<name>A0ABV8PHF3_9SPHI</name>
<dbReference type="EC" id="1.-.-.-" evidence="1"/>
<protein>
    <submittedName>
        <fullName evidence="1">Gluconate 2-dehydrogenase subunit 3 family protein</fullName>
        <ecNumber evidence="1">1.-.-.-</ecNumber>
    </submittedName>
</protein>
<evidence type="ECO:0000313" key="2">
    <source>
        <dbReference type="Proteomes" id="UP001595789"/>
    </source>
</evidence>
<sequence length="176" mass="20348">MNRRVWIKQITIVGGAILLIPACQDDRGAISLKLKFIRISDKEEILLSGVVETIIPETGTYGAKKLNLYHFLLKMMDDCYDDKQQEIYVKGLRQLNNYSREQAGNSFNKLTHSDKLTILRSIEKGKSIEDLKYFLAETRKWVIKGYNTSEYFMTKIIPYELVPSRFHGCVKIFSVS</sequence>
<reference evidence="2" key="1">
    <citation type="journal article" date="2019" name="Int. J. Syst. Evol. Microbiol.">
        <title>The Global Catalogue of Microorganisms (GCM) 10K type strain sequencing project: providing services to taxonomists for standard genome sequencing and annotation.</title>
        <authorList>
            <consortium name="The Broad Institute Genomics Platform"/>
            <consortium name="The Broad Institute Genome Sequencing Center for Infectious Disease"/>
            <person name="Wu L."/>
            <person name="Ma J."/>
        </authorList>
    </citation>
    <scope>NUCLEOTIDE SEQUENCE [LARGE SCALE GENOMIC DNA]</scope>
    <source>
        <strain evidence="2">CCM 8691</strain>
    </source>
</reference>
<accession>A0ABV8PHF3</accession>
<dbReference type="InterPro" id="IPR027056">
    <property type="entry name" value="Gluconate_2DH_su3"/>
</dbReference>
<dbReference type="Pfam" id="PF13618">
    <property type="entry name" value="Gluconate_2-dh3"/>
    <property type="match status" value="1"/>
</dbReference>
<gene>
    <name evidence="1" type="ORF">ACFOWA_20545</name>
</gene>